<gene>
    <name evidence="1" type="ORF">GCM10023311_19310</name>
</gene>
<evidence type="ECO:0000313" key="1">
    <source>
        <dbReference type="EMBL" id="GAA4894764.1"/>
    </source>
</evidence>
<dbReference type="Proteomes" id="UP001500433">
    <property type="component" value="Unassembled WGS sequence"/>
</dbReference>
<reference evidence="2" key="1">
    <citation type="journal article" date="2019" name="Int. J. Syst. Evol. Microbiol.">
        <title>The Global Catalogue of Microorganisms (GCM) 10K type strain sequencing project: providing services to taxonomists for standard genome sequencing and annotation.</title>
        <authorList>
            <consortium name="The Broad Institute Genomics Platform"/>
            <consortium name="The Broad Institute Genome Sequencing Center for Infectious Disease"/>
            <person name="Wu L."/>
            <person name="Ma J."/>
        </authorList>
    </citation>
    <scope>NUCLEOTIDE SEQUENCE [LARGE SCALE GENOMIC DNA]</scope>
    <source>
        <strain evidence="2">JCM 18274</strain>
    </source>
</reference>
<name>A0ABP9F6V2_9FLAO</name>
<dbReference type="EMBL" id="BAABJH010000002">
    <property type="protein sequence ID" value="GAA4894764.1"/>
    <property type="molecule type" value="Genomic_DNA"/>
</dbReference>
<sequence length="339" mass="39860">MKYLHYKTLTKTGQGLMDKRACLMFLLAEAKLSKRVAVIPKFILGSQHNSGKNIETYMINIYFNIEKLGAEYILEENFLEIEKTIDGNDILNIKDEVFDFGSDKLLVRRNLLCDDFWSLKKLYDVISLAKLYHGVGVKYIIPLITVTDMIKSIGDEILNQLEKPTIGLHLRRGDRLNNRLRKSMNEKTIINKFDNFNYNSVFYCSNDQYYKINDTRYFSNKNFKDILETIKDNFLLFCIEMYVVDNCDISVRTFNDSSPFYYIEDKTNKNYSISDYSMHGSDSRFKNIPKKLVKCDYDDYDKDTRKCFIKPLTGLPLVLSNIKRGYNSLEYRIKHAFNF</sequence>
<evidence type="ECO:0008006" key="3">
    <source>
        <dbReference type="Google" id="ProtNLM"/>
    </source>
</evidence>
<proteinExistence type="predicted"/>
<evidence type="ECO:0000313" key="2">
    <source>
        <dbReference type="Proteomes" id="UP001500433"/>
    </source>
</evidence>
<protein>
    <recommendedName>
        <fullName evidence="3">Alpha-1,2-fucosyltransferase</fullName>
    </recommendedName>
</protein>
<keyword evidence="2" id="KW-1185">Reference proteome</keyword>
<dbReference type="RefSeq" id="WP_345273937.1">
    <property type="nucleotide sequence ID" value="NZ_BAABJH010000002.1"/>
</dbReference>
<accession>A0ABP9F6V2</accession>
<comment type="caution">
    <text evidence="1">The sequence shown here is derived from an EMBL/GenBank/DDBJ whole genome shotgun (WGS) entry which is preliminary data.</text>
</comment>
<organism evidence="1 2">
    <name type="scientific">Flaviramulus aquimarinus</name>
    <dbReference type="NCBI Taxonomy" id="1170456"/>
    <lineage>
        <taxon>Bacteria</taxon>
        <taxon>Pseudomonadati</taxon>
        <taxon>Bacteroidota</taxon>
        <taxon>Flavobacteriia</taxon>
        <taxon>Flavobacteriales</taxon>
        <taxon>Flavobacteriaceae</taxon>
        <taxon>Flaviramulus</taxon>
    </lineage>
</organism>